<evidence type="ECO:0008006" key="7">
    <source>
        <dbReference type="Google" id="ProtNLM"/>
    </source>
</evidence>
<dbReference type="InterPro" id="IPR001087">
    <property type="entry name" value="GDSL"/>
</dbReference>
<dbReference type="PANTHER" id="PTHR45648:SF106">
    <property type="entry name" value="ANTHER-SPECIFIC PROLINE-RICH PROTEIN APG"/>
    <property type="match status" value="1"/>
</dbReference>
<dbReference type="InterPro" id="IPR036514">
    <property type="entry name" value="SGNH_hydro_sf"/>
</dbReference>
<keyword evidence="3" id="KW-0442">Lipid degradation</keyword>
<feature type="signal peptide" evidence="4">
    <location>
        <begin position="1"/>
        <end position="25"/>
    </location>
</feature>
<accession>A0A835V1P8</accession>
<evidence type="ECO:0000256" key="2">
    <source>
        <dbReference type="ARBA" id="ARBA00022801"/>
    </source>
</evidence>
<dbReference type="GO" id="GO:0016042">
    <property type="term" value="P:lipid catabolic process"/>
    <property type="evidence" value="ECO:0007669"/>
    <property type="project" value="UniProtKB-KW"/>
</dbReference>
<evidence type="ECO:0000313" key="5">
    <source>
        <dbReference type="EMBL" id="KAG0481553.1"/>
    </source>
</evidence>
<dbReference type="Proteomes" id="UP000636800">
    <property type="component" value="Chromosome 5"/>
</dbReference>
<evidence type="ECO:0000256" key="1">
    <source>
        <dbReference type="ARBA" id="ARBA00008668"/>
    </source>
</evidence>
<evidence type="ECO:0000256" key="4">
    <source>
        <dbReference type="SAM" id="SignalP"/>
    </source>
</evidence>
<keyword evidence="2" id="KW-0378">Hydrolase</keyword>
<protein>
    <recommendedName>
        <fullName evidence="7">GDSL esterase/lipase</fullName>
    </recommendedName>
</protein>
<dbReference type="InterPro" id="IPR051058">
    <property type="entry name" value="GDSL_Est/Lipase"/>
</dbReference>
<dbReference type="OrthoDB" id="40134at2759"/>
<comment type="caution">
    <text evidence="5">The sequence shown here is derived from an EMBL/GenBank/DDBJ whole genome shotgun (WGS) entry which is preliminary data.</text>
</comment>
<dbReference type="InterPro" id="IPR035669">
    <property type="entry name" value="SGNH_plant_lipase-like"/>
</dbReference>
<keyword evidence="4" id="KW-0732">Signal</keyword>
<dbReference type="Gene3D" id="3.40.50.1110">
    <property type="entry name" value="SGNH hydrolase"/>
    <property type="match status" value="1"/>
</dbReference>
<keyword evidence="3" id="KW-0443">Lipid metabolism</keyword>
<name>A0A835V1P8_VANPL</name>
<feature type="chain" id="PRO_5032932640" description="GDSL esterase/lipase" evidence="4">
    <location>
        <begin position="26"/>
        <end position="369"/>
    </location>
</feature>
<proteinExistence type="inferred from homology"/>
<gene>
    <name evidence="5" type="ORF">HPP92_012411</name>
</gene>
<dbReference type="CDD" id="cd01837">
    <property type="entry name" value="SGNH_plant_lipase_like"/>
    <property type="match status" value="1"/>
</dbReference>
<dbReference type="PANTHER" id="PTHR45648">
    <property type="entry name" value="GDSL LIPASE/ACYLHYDROLASE FAMILY PROTEIN (AFU_ORTHOLOGUE AFUA_4G14700)"/>
    <property type="match status" value="1"/>
</dbReference>
<evidence type="ECO:0000313" key="6">
    <source>
        <dbReference type="Proteomes" id="UP000636800"/>
    </source>
</evidence>
<organism evidence="5 6">
    <name type="scientific">Vanilla planifolia</name>
    <name type="common">Vanilla</name>
    <dbReference type="NCBI Taxonomy" id="51239"/>
    <lineage>
        <taxon>Eukaryota</taxon>
        <taxon>Viridiplantae</taxon>
        <taxon>Streptophyta</taxon>
        <taxon>Embryophyta</taxon>
        <taxon>Tracheophyta</taxon>
        <taxon>Spermatophyta</taxon>
        <taxon>Magnoliopsida</taxon>
        <taxon>Liliopsida</taxon>
        <taxon>Asparagales</taxon>
        <taxon>Orchidaceae</taxon>
        <taxon>Vanilloideae</taxon>
        <taxon>Vanilleae</taxon>
        <taxon>Vanilla</taxon>
    </lineage>
</organism>
<dbReference type="SUPFAM" id="SSF52266">
    <property type="entry name" value="SGNH hydrolase"/>
    <property type="match status" value="1"/>
</dbReference>
<dbReference type="GO" id="GO:0016788">
    <property type="term" value="F:hydrolase activity, acting on ester bonds"/>
    <property type="evidence" value="ECO:0007669"/>
    <property type="project" value="InterPro"/>
</dbReference>
<keyword evidence="6" id="KW-1185">Reference proteome</keyword>
<dbReference type="Pfam" id="PF00657">
    <property type="entry name" value="Lipase_GDSL"/>
    <property type="match status" value="1"/>
</dbReference>
<dbReference type="AlphaFoldDB" id="A0A835V1P8"/>
<reference evidence="5 6" key="1">
    <citation type="journal article" date="2020" name="Nat. Food">
        <title>A phased Vanilla planifolia genome enables genetic improvement of flavour and production.</title>
        <authorList>
            <person name="Hasing T."/>
            <person name="Tang H."/>
            <person name="Brym M."/>
            <person name="Khazi F."/>
            <person name="Huang T."/>
            <person name="Chambers A.H."/>
        </authorList>
    </citation>
    <scope>NUCLEOTIDE SEQUENCE [LARGE SCALE GENOMIC DNA]</scope>
    <source>
        <tissue evidence="5">Leaf</tissue>
    </source>
</reference>
<sequence length="369" mass="39267">MASNSFPNCFMVLLMLCLLLPLSATARTNAALRASTISTAPAVYILGDSIADVGNNNHLLTYLKSDFAHNGIDFAGGKATGRFSNGKNSADFIAEKLGVPSPPAYLSVSSSPNSSTAFLNGVNFASAGAGILDSTHNGECLSLNKQISYLSITYAAIAQQIGEEQAQQLFAKSIFAITIGSNDVFAYVKSKGSNSTPQQLVASLISNLQGQLKGIYNIGARRIVFIGVGPLGCTPSQRRKSDAESCDDVANSVADLFNQAVASLLQEMKSQNSDMNYSFYNTSLALLEIIQRPSNYGFSEVKAACCGLGELNAKVACTPISSYCSNRRNHVFWDFVHPTEATARIIAADLFDGSSPHVFPLNLRQLSAL</sequence>
<dbReference type="EMBL" id="JADCNL010000005">
    <property type="protein sequence ID" value="KAG0481553.1"/>
    <property type="molecule type" value="Genomic_DNA"/>
</dbReference>
<evidence type="ECO:0000256" key="3">
    <source>
        <dbReference type="ARBA" id="ARBA00022963"/>
    </source>
</evidence>
<comment type="similarity">
    <text evidence="1">Belongs to the 'GDSL' lipolytic enzyme family.</text>
</comment>